<dbReference type="AlphaFoldDB" id="A0A8X6NTA3"/>
<evidence type="ECO:0000313" key="3">
    <source>
        <dbReference type="Proteomes" id="UP000887013"/>
    </source>
</evidence>
<feature type="region of interest" description="Disordered" evidence="1">
    <location>
        <begin position="18"/>
        <end position="38"/>
    </location>
</feature>
<reference evidence="2" key="1">
    <citation type="submission" date="2020-08" db="EMBL/GenBank/DDBJ databases">
        <title>Multicomponent nature underlies the extraordinary mechanical properties of spider dragline silk.</title>
        <authorList>
            <person name="Kono N."/>
            <person name="Nakamura H."/>
            <person name="Mori M."/>
            <person name="Yoshida Y."/>
            <person name="Ohtoshi R."/>
            <person name="Malay A.D."/>
            <person name="Moran D.A.P."/>
            <person name="Tomita M."/>
            <person name="Numata K."/>
            <person name="Arakawa K."/>
        </authorList>
    </citation>
    <scope>NUCLEOTIDE SEQUENCE</scope>
</reference>
<comment type="caution">
    <text evidence="2">The sequence shown here is derived from an EMBL/GenBank/DDBJ whole genome shotgun (WGS) entry which is preliminary data.</text>
</comment>
<feature type="region of interest" description="Disordered" evidence="1">
    <location>
        <begin position="66"/>
        <end position="85"/>
    </location>
</feature>
<proteinExistence type="predicted"/>
<sequence length="114" mass="13178">MDFWKIMRSGIDREVVSTTTEPTHQEKTPDTSVVKEGRNNIYDEQIEKLMEVTDLRSQEHVLDTVRFSDTHDQKSEGLRSGGLGGHIMRNARAEKCFRNIVASDIQREVEHHLQ</sequence>
<feature type="compositionally biased region" description="Basic and acidic residues" evidence="1">
    <location>
        <begin position="23"/>
        <end position="38"/>
    </location>
</feature>
<accession>A0A8X6NTA3</accession>
<name>A0A8X6NTA3_NEPPI</name>
<evidence type="ECO:0000313" key="2">
    <source>
        <dbReference type="EMBL" id="GFT31870.1"/>
    </source>
</evidence>
<evidence type="ECO:0000256" key="1">
    <source>
        <dbReference type="SAM" id="MobiDB-lite"/>
    </source>
</evidence>
<keyword evidence="3" id="KW-1185">Reference proteome</keyword>
<organism evidence="2 3">
    <name type="scientific">Nephila pilipes</name>
    <name type="common">Giant wood spider</name>
    <name type="synonym">Nephila maculata</name>
    <dbReference type="NCBI Taxonomy" id="299642"/>
    <lineage>
        <taxon>Eukaryota</taxon>
        <taxon>Metazoa</taxon>
        <taxon>Ecdysozoa</taxon>
        <taxon>Arthropoda</taxon>
        <taxon>Chelicerata</taxon>
        <taxon>Arachnida</taxon>
        <taxon>Araneae</taxon>
        <taxon>Araneomorphae</taxon>
        <taxon>Entelegynae</taxon>
        <taxon>Araneoidea</taxon>
        <taxon>Nephilidae</taxon>
        <taxon>Nephila</taxon>
    </lineage>
</organism>
<feature type="compositionally biased region" description="Basic and acidic residues" evidence="1">
    <location>
        <begin position="66"/>
        <end position="77"/>
    </location>
</feature>
<gene>
    <name evidence="2" type="ORF">NPIL_384101</name>
</gene>
<dbReference type="Proteomes" id="UP000887013">
    <property type="component" value="Unassembled WGS sequence"/>
</dbReference>
<dbReference type="EMBL" id="BMAW01013086">
    <property type="protein sequence ID" value="GFT31870.1"/>
    <property type="molecule type" value="Genomic_DNA"/>
</dbReference>
<protein>
    <submittedName>
        <fullName evidence="2">Uncharacterized protein</fullName>
    </submittedName>
</protein>